<feature type="transmembrane region" description="Helical" evidence="7">
    <location>
        <begin position="526"/>
        <end position="543"/>
    </location>
</feature>
<name>A0A6J4TNX0_9ACTN</name>
<evidence type="ECO:0000259" key="8">
    <source>
        <dbReference type="Pfam" id="PF03176"/>
    </source>
</evidence>
<evidence type="ECO:0000256" key="1">
    <source>
        <dbReference type="ARBA" id="ARBA00004651"/>
    </source>
</evidence>
<keyword evidence="3" id="KW-1003">Cell membrane</keyword>
<feature type="transmembrane region" description="Helical" evidence="7">
    <location>
        <begin position="555"/>
        <end position="573"/>
    </location>
</feature>
<gene>
    <name evidence="9" type="ORF">AVDCRST_MAG67-3928</name>
</gene>
<organism evidence="9">
    <name type="scientific">uncultured Solirubrobacteraceae bacterium</name>
    <dbReference type="NCBI Taxonomy" id="1162706"/>
    <lineage>
        <taxon>Bacteria</taxon>
        <taxon>Bacillati</taxon>
        <taxon>Actinomycetota</taxon>
        <taxon>Thermoleophilia</taxon>
        <taxon>Solirubrobacterales</taxon>
        <taxon>Solirubrobacteraceae</taxon>
        <taxon>environmental samples</taxon>
    </lineage>
</organism>
<feature type="domain" description="Membrane transport protein MMPL" evidence="8">
    <location>
        <begin position="491"/>
        <end position="703"/>
    </location>
</feature>
<feature type="transmembrane region" description="Helical" evidence="7">
    <location>
        <begin position="670"/>
        <end position="691"/>
    </location>
</feature>
<protein>
    <submittedName>
        <fullName evidence="9">Transmembrane transport protein MmpL13</fullName>
    </submittedName>
</protein>
<keyword evidence="4 7" id="KW-0812">Transmembrane</keyword>
<proteinExistence type="inferred from homology"/>
<dbReference type="PANTHER" id="PTHR33406">
    <property type="entry name" value="MEMBRANE PROTEIN MJ1562-RELATED"/>
    <property type="match status" value="1"/>
</dbReference>
<dbReference type="Gene3D" id="1.20.1640.10">
    <property type="entry name" value="Multidrug efflux transporter AcrB transmembrane domain"/>
    <property type="match status" value="2"/>
</dbReference>
<keyword evidence="6 7" id="KW-0472">Membrane</keyword>
<evidence type="ECO:0000256" key="5">
    <source>
        <dbReference type="ARBA" id="ARBA00022989"/>
    </source>
</evidence>
<accession>A0A6J4TNX0</accession>
<evidence type="ECO:0000256" key="6">
    <source>
        <dbReference type="ARBA" id="ARBA00023136"/>
    </source>
</evidence>
<sequence>MITYGALKVLAPLSRLVTTHPRRVLVATVAFLALAIAVGAPVTSRLSVDPDLDFIDPQSESNVTYDELRDAVGRGLSPGIIVLVDSGAGVRTASGAAKLRRVVAQIEADPGVGETNSALTDPRAQSPFVARDGTSSFVAVFVRAGADGEDTGLRIDKALADEPGVKVGGLAVAGPAVGDQVSEDLARAEMLAFPLLFALALVVFRGAIAALLPLFVGLLTIMTTFLGLRFFNEATSLSIFALNLAIGLGLGLAIDYSLFVLSRYREEMERDGPGRQALLRTMRTAGRTVVFSSLTVAAAMLSLLVFPQRFLYSMAISGSLTALGAGFISLTALPALLMVLGDRVDAFAPRRWRHRATPTQSGFWYRLSHAVMRRPVLVAVTTAAVLIAAGTPFTRIEFTGVDASVLPDSAQSKQVDSALRGEFPPGGTSPLQVAVTAPGSSGGELRSYAQRLAARRDVADVDPPRLVGENTWLIRVVPSAGALEKPTLDLVRAIRDGQGAEAAYPVRVAGESARFVDQRAGLANRLPLAIAVLAITTLVILFVMTGSVVLPIKALIMNVLGLSAAFGLLVFIFQDGRLEGLLDYTSQGGLEITQPLVLLAIVFGLSTDYGVFLLTRIKEARDAGASNEEAVALGIQRTGRIVTAAALLLVVAIGAFATSEIVFIKQLGVGTAAAVAIDATIVRALLVPALMKLLGERNWWAPRPLARIHARLRLGEA</sequence>
<dbReference type="InterPro" id="IPR050545">
    <property type="entry name" value="Mycobact_MmpL"/>
</dbReference>
<evidence type="ECO:0000313" key="9">
    <source>
        <dbReference type="EMBL" id="CAA9528753.1"/>
    </source>
</evidence>
<dbReference type="PANTHER" id="PTHR33406:SF11">
    <property type="entry name" value="MEMBRANE PROTEIN SCO6666-RELATED"/>
    <property type="match status" value="1"/>
</dbReference>
<dbReference type="GO" id="GO:0005886">
    <property type="term" value="C:plasma membrane"/>
    <property type="evidence" value="ECO:0007669"/>
    <property type="project" value="UniProtKB-SubCell"/>
</dbReference>
<evidence type="ECO:0000256" key="3">
    <source>
        <dbReference type="ARBA" id="ARBA00022475"/>
    </source>
</evidence>
<feature type="transmembrane region" description="Helical" evidence="7">
    <location>
        <begin position="285"/>
        <end position="306"/>
    </location>
</feature>
<comment type="similarity">
    <text evidence="2">Belongs to the resistance-nodulation-cell division (RND) (TC 2.A.6) family. MmpL subfamily.</text>
</comment>
<reference evidence="9" key="1">
    <citation type="submission" date="2020-02" db="EMBL/GenBank/DDBJ databases">
        <authorList>
            <person name="Meier V. D."/>
        </authorList>
    </citation>
    <scope>NUCLEOTIDE SEQUENCE</scope>
    <source>
        <strain evidence="9">AVDCRST_MAG67</strain>
    </source>
</reference>
<feature type="transmembrane region" description="Helical" evidence="7">
    <location>
        <begin position="312"/>
        <end position="341"/>
    </location>
</feature>
<evidence type="ECO:0000256" key="7">
    <source>
        <dbReference type="SAM" id="Phobius"/>
    </source>
</evidence>
<feature type="transmembrane region" description="Helical" evidence="7">
    <location>
        <begin position="641"/>
        <end position="664"/>
    </location>
</feature>
<dbReference type="InterPro" id="IPR004869">
    <property type="entry name" value="MMPL_dom"/>
</dbReference>
<dbReference type="EMBL" id="CADCVQ010000161">
    <property type="protein sequence ID" value="CAA9528753.1"/>
    <property type="molecule type" value="Genomic_DNA"/>
</dbReference>
<evidence type="ECO:0000256" key="4">
    <source>
        <dbReference type="ARBA" id="ARBA00022692"/>
    </source>
</evidence>
<feature type="transmembrane region" description="Helical" evidence="7">
    <location>
        <begin position="237"/>
        <end position="264"/>
    </location>
</feature>
<dbReference type="AlphaFoldDB" id="A0A6J4TNX0"/>
<feature type="transmembrane region" description="Helical" evidence="7">
    <location>
        <begin position="593"/>
        <end position="614"/>
    </location>
</feature>
<evidence type="ECO:0000256" key="2">
    <source>
        <dbReference type="ARBA" id="ARBA00010157"/>
    </source>
</evidence>
<feature type="transmembrane region" description="Helical" evidence="7">
    <location>
        <begin position="376"/>
        <end position="396"/>
    </location>
</feature>
<dbReference type="Pfam" id="PF03176">
    <property type="entry name" value="MMPL"/>
    <property type="match status" value="2"/>
</dbReference>
<dbReference type="SUPFAM" id="SSF82866">
    <property type="entry name" value="Multidrug efflux transporter AcrB transmembrane domain"/>
    <property type="match status" value="2"/>
</dbReference>
<comment type="subcellular location">
    <subcellularLocation>
        <location evidence="1">Cell membrane</location>
        <topology evidence="1">Multi-pass membrane protein</topology>
    </subcellularLocation>
</comment>
<keyword evidence="5 7" id="KW-1133">Transmembrane helix</keyword>
<feature type="transmembrane region" description="Helical" evidence="7">
    <location>
        <begin position="211"/>
        <end position="231"/>
    </location>
</feature>
<feature type="domain" description="Membrane transport protein MMPL" evidence="8">
    <location>
        <begin position="57"/>
        <end position="377"/>
    </location>
</feature>
<feature type="transmembrane region" description="Helical" evidence="7">
    <location>
        <begin position="185"/>
        <end position="204"/>
    </location>
</feature>